<name>B1M179_METRJ</name>
<dbReference type="AlphaFoldDB" id="B1M179"/>
<accession>B1M179</accession>
<evidence type="ECO:0000313" key="1">
    <source>
        <dbReference type="EMBL" id="ACB24629.1"/>
    </source>
</evidence>
<proteinExistence type="predicted"/>
<dbReference type="KEGG" id="mrd:Mrad2831_2645"/>
<gene>
    <name evidence="1" type="ordered locus">Mrad2831_2645</name>
</gene>
<dbReference type="RefSeq" id="WP_012319598.1">
    <property type="nucleotide sequence ID" value="NC_010505.1"/>
</dbReference>
<evidence type="ECO:0000313" key="2">
    <source>
        <dbReference type="Proteomes" id="UP000006589"/>
    </source>
</evidence>
<organism evidence="1 2">
    <name type="scientific">Methylobacterium radiotolerans (strain ATCC 27329 / DSM 1819 / JCM 2831 / NBRC 15690 / NCIMB 10815 / 0-1)</name>
    <dbReference type="NCBI Taxonomy" id="426355"/>
    <lineage>
        <taxon>Bacteria</taxon>
        <taxon>Pseudomonadati</taxon>
        <taxon>Pseudomonadota</taxon>
        <taxon>Alphaproteobacteria</taxon>
        <taxon>Hyphomicrobiales</taxon>
        <taxon>Methylobacteriaceae</taxon>
        <taxon>Methylobacterium</taxon>
    </lineage>
</organism>
<dbReference type="Proteomes" id="UP000006589">
    <property type="component" value="Chromosome"/>
</dbReference>
<dbReference type="GeneID" id="91146379"/>
<dbReference type="EMBL" id="CP001001">
    <property type="protein sequence ID" value="ACB24629.1"/>
    <property type="molecule type" value="Genomic_DNA"/>
</dbReference>
<dbReference type="STRING" id="426355.Mrad2831_2645"/>
<reference evidence="1 2" key="1">
    <citation type="submission" date="2008-03" db="EMBL/GenBank/DDBJ databases">
        <title>Complete sequence of chromosome of Methylobacterium radiotolerans JCM 2831.</title>
        <authorList>
            <consortium name="US DOE Joint Genome Institute"/>
            <person name="Copeland A."/>
            <person name="Lucas S."/>
            <person name="Lapidus A."/>
            <person name="Glavina del Rio T."/>
            <person name="Dalin E."/>
            <person name="Tice H."/>
            <person name="Bruce D."/>
            <person name="Goodwin L."/>
            <person name="Pitluck S."/>
            <person name="Kiss H."/>
            <person name="Brettin T."/>
            <person name="Detter J.C."/>
            <person name="Han C."/>
            <person name="Kuske C.R."/>
            <person name="Schmutz J."/>
            <person name="Larimer F."/>
            <person name="Land M."/>
            <person name="Hauser L."/>
            <person name="Kyrpides N."/>
            <person name="Mikhailova N."/>
            <person name="Marx C.J."/>
            <person name="Richardson P."/>
        </authorList>
    </citation>
    <scope>NUCLEOTIDE SEQUENCE [LARGE SCALE GENOMIC DNA]</scope>
    <source>
        <strain evidence="2">ATCC 27329 / DSM 1819 / JCM 2831 / NBRC 15690 / NCIMB 10815 / 0-1</strain>
    </source>
</reference>
<sequence length="41" mass="4561">MLGDPSYADRLRADVAQAVDTALALHSYRLRIRLLRAGVHV</sequence>
<protein>
    <submittedName>
        <fullName evidence="1">Uncharacterized protein</fullName>
    </submittedName>
</protein>
<dbReference type="HOGENOM" id="CLU_3272702_0_0_5"/>